<accession>A0A5B7CX70</accession>
<name>A0A5B7CX70_PORTR</name>
<comment type="caution">
    <text evidence="2">The sequence shown here is derived from an EMBL/GenBank/DDBJ whole genome shotgun (WGS) entry which is preliminary data.</text>
</comment>
<feature type="region of interest" description="Disordered" evidence="1">
    <location>
        <begin position="1"/>
        <end position="30"/>
    </location>
</feature>
<dbReference type="AlphaFoldDB" id="A0A5B7CX70"/>
<keyword evidence="3" id="KW-1185">Reference proteome</keyword>
<dbReference type="Proteomes" id="UP000324222">
    <property type="component" value="Unassembled WGS sequence"/>
</dbReference>
<dbReference type="EMBL" id="VSRR010000343">
    <property type="protein sequence ID" value="MPC14322.1"/>
    <property type="molecule type" value="Genomic_DNA"/>
</dbReference>
<sequence length="103" mass="12383">MLRCAREKKGEAARGKGIGKQHQEEKEKQMERLETRLWHPRDDGDRRIPDSYLGKPSWRRRRGRIKRRMPPMRAGWRNSSKRIEKDNEEANQELVNIMDCLRS</sequence>
<evidence type="ECO:0000313" key="2">
    <source>
        <dbReference type="EMBL" id="MPC14322.1"/>
    </source>
</evidence>
<feature type="compositionally biased region" description="Basic and acidic residues" evidence="1">
    <location>
        <begin position="1"/>
        <end position="14"/>
    </location>
</feature>
<gene>
    <name evidence="2" type="ORF">E2C01_007086</name>
</gene>
<proteinExistence type="predicted"/>
<evidence type="ECO:0000256" key="1">
    <source>
        <dbReference type="SAM" id="MobiDB-lite"/>
    </source>
</evidence>
<evidence type="ECO:0000313" key="3">
    <source>
        <dbReference type="Proteomes" id="UP000324222"/>
    </source>
</evidence>
<organism evidence="2 3">
    <name type="scientific">Portunus trituberculatus</name>
    <name type="common">Swimming crab</name>
    <name type="synonym">Neptunus trituberculatus</name>
    <dbReference type="NCBI Taxonomy" id="210409"/>
    <lineage>
        <taxon>Eukaryota</taxon>
        <taxon>Metazoa</taxon>
        <taxon>Ecdysozoa</taxon>
        <taxon>Arthropoda</taxon>
        <taxon>Crustacea</taxon>
        <taxon>Multicrustacea</taxon>
        <taxon>Malacostraca</taxon>
        <taxon>Eumalacostraca</taxon>
        <taxon>Eucarida</taxon>
        <taxon>Decapoda</taxon>
        <taxon>Pleocyemata</taxon>
        <taxon>Brachyura</taxon>
        <taxon>Eubrachyura</taxon>
        <taxon>Portunoidea</taxon>
        <taxon>Portunidae</taxon>
        <taxon>Portuninae</taxon>
        <taxon>Portunus</taxon>
    </lineage>
</organism>
<feature type="compositionally biased region" description="Basic and acidic residues" evidence="1">
    <location>
        <begin position="21"/>
        <end position="30"/>
    </location>
</feature>
<protein>
    <submittedName>
        <fullName evidence="2">Uncharacterized protein</fullName>
    </submittedName>
</protein>
<reference evidence="2 3" key="1">
    <citation type="submission" date="2019-05" db="EMBL/GenBank/DDBJ databases">
        <title>Another draft genome of Portunus trituberculatus and its Hox gene families provides insights of decapod evolution.</title>
        <authorList>
            <person name="Jeong J.-H."/>
            <person name="Song I."/>
            <person name="Kim S."/>
            <person name="Choi T."/>
            <person name="Kim D."/>
            <person name="Ryu S."/>
            <person name="Kim W."/>
        </authorList>
    </citation>
    <scope>NUCLEOTIDE SEQUENCE [LARGE SCALE GENOMIC DNA]</scope>
    <source>
        <tissue evidence="2">Muscle</tissue>
    </source>
</reference>